<feature type="region of interest" description="Disordered" evidence="8">
    <location>
        <begin position="481"/>
        <end position="507"/>
    </location>
</feature>
<dbReference type="Pfam" id="PF16794">
    <property type="entry name" value="fn3_4"/>
    <property type="match status" value="1"/>
</dbReference>
<feature type="region of interest" description="Disordered" evidence="8">
    <location>
        <begin position="736"/>
        <end position="824"/>
    </location>
</feature>
<feature type="compositionally biased region" description="Polar residues" evidence="8">
    <location>
        <begin position="553"/>
        <end position="562"/>
    </location>
</feature>
<dbReference type="PANTHER" id="PTHR23210">
    <property type="entry name" value="ACTIVATING TRANSCRIPTION FACTOR 7 INTERACTING PROTEIN"/>
    <property type="match status" value="1"/>
</dbReference>
<feature type="compositionally biased region" description="Acidic residues" evidence="8">
    <location>
        <begin position="217"/>
        <end position="228"/>
    </location>
</feature>
<feature type="compositionally biased region" description="Basic and acidic residues" evidence="8">
    <location>
        <begin position="303"/>
        <end position="312"/>
    </location>
</feature>
<dbReference type="GO" id="GO:0005667">
    <property type="term" value="C:transcription regulator complex"/>
    <property type="evidence" value="ECO:0007669"/>
    <property type="project" value="TreeGrafter"/>
</dbReference>
<keyword evidence="6" id="KW-0804">Transcription</keyword>
<feature type="compositionally biased region" description="Acidic residues" evidence="8">
    <location>
        <begin position="194"/>
        <end position="207"/>
    </location>
</feature>
<feature type="compositionally biased region" description="Acidic residues" evidence="8">
    <location>
        <begin position="320"/>
        <end position="334"/>
    </location>
</feature>
<proteinExistence type="inferred from homology"/>
<feature type="compositionally biased region" description="Basic and acidic residues" evidence="8">
    <location>
        <begin position="343"/>
        <end position="389"/>
    </location>
</feature>
<evidence type="ECO:0000313" key="10">
    <source>
        <dbReference type="Ensembl" id="ENSCSRP00000016129.1"/>
    </source>
</evidence>
<feature type="region of interest" description="Disordered" evidence="8">
    <location>
        <begin position="657"/>
        <end position="686"/>
    </location>
</feature>
<keyword evidence="4" id="KW-0805">Transcription regulation</keyword>
<feature type="region of interest" description="Disordered" evidence="8">
    <location>
        <begin position="939"/>
        <end position="985"/>
    </location>
</feature>
<evidence type="ECO:0000313" key="11">
    <source>
        <dbReference type="Proteomes" id="UP000694403"/>
    </source>
</evidence>
<dbReference type="InterPro" id="IPR026085">
    <property type="entry name" value="ATF7-int"/>
</dbReference>
<feature type="region of interest" description="Disordered" evidence="8">
    <location>
        <begin position="44"/>
        <end position="255"/>
    </location>
</feature>
<dbReference type="PANTHER" id="PTHR23210:SF26">
    <property type="entry name" value="ACTIVATING TRANSCRIPTION FACTOR 7-INTERACTING PROTEIN 1"/>
    <property type="match status" value="1"/>
</dbReference>
<dbReference type="Proteomes" id="UP000694403">
    <property type="component" value="Unplaced"/>
</dbReference>
<feature type="compositionally biased region" description="Pro residues" evidence="8">
    <location>
        <begin position="956"/>
        <end position="969"/>
    </location>
</feature>
<dbReference type="GO" id="GO:0005634">
    <property type="term" value="C:nucleus"/>
    <property type="evidence" value="ECO:0007669"/>
    <property type="project" value="UniProtKB-SubCell"/>
</dbReference>
<dbReference type="AlphaFoldDB" id="A0A8C3SKD9"/>
<evidence type="ECO:0000256" key="8">
    <source>
        <dbReference type="SAM" id="MobiDB-lite"/>
    </source>
</evidence>
<dbReference type="InterPro" id="IPR003961">
    <property type="entry name" value="FN3_dom"/>
</dbReference>
<evidence type="ECO:0000256" key="4">
    <source>
        <dbReference type="ARBA" id="ARBA00023015"/>
    </source>
</evidence>
<dbReference type="Gene3D" id="2.60.40.10">
    <property type="entry name" value="Immunoglobulins"/>
    <property type="match status" value="1"/>
</dbReference>
<evidence type="ECO:0000256" key="3">
    <source>
        <dbReference type="ARBA" id="ARBA00022491"/>
    </source>
</evidence>
<comment type="similarity">
    <text evidence="2">Belongs to the MCAF family.</text>
</comment>
<feature type="compositionally biased region" description="Polar residues" evidence="8">
    <location>
        <begin position="755"/>
        <end position="784"/>
    </location>
</feature>
<reference evidence="10" key="1">
    <citation type="submission" date="2025-08" db="UniProtKB">
        <authorList>
            <consortium name="Ensembl"/>
        </authorList>
    </citation>
    <scope>IDENTIFICATION</scope>
</reference>
<feature type="compositionally biased region" description="Polar residues" evidence="8">
    <location>
        <begin position="54"/>
        <end position="64"/>
    </location>
</feature>
<dbReference type="InterPro" id="IPR036116">
    <property type="entry name" value="FN3_sf"/>
</dbReference>
<feature type="compositionally biased region" description="Polar residues" evidence="8">
    <location>
        <begin position="801"/>
        <end position="813"/>
    </location>
</feature>
<evidence type="ECO:0000256" key="5">
    <source>
        <dbReference type="ARBA" id="ARBA00023159"/>
    </source>
</evidence>
<feature type="region of interest" description="Disordered" evidence="8">
    <location>
        <begin position="553"/>
        <end position="574"/>
    </location>
</feature>
<feature type="domain" description="Fibronectin type-III" evidence="9">
    <location>
        <begin position="983"/>
        <end position="1089"/>
    </location>
</feature>
<feature type="compositionally biased region" description="Low complexity" evidence="8">
    <location>
        <begin position="563"/>
        <end position="574"/>
    </location>
</feature>
<sequence>MDSTEEPQKKVFKARKTMRVSDRQQLEAVYKVKEELLKTTEIKLLNGKHENGDSDLNSPLSNTDCMEDKKEVNGRTESEEISDVKSPDVRAENKDGDLDCKPETLSPENVISEQEEDDPIIASVSEDGNQVLDNKKDDDLHEEHRIKDSLDQRETESPSEGESKLSCDVNDSSEEKAETDELAVSSDLPVEEEKSAEEEVVDEDSVGEEAISSSMETDQEPKDEEDQSADLPETTIEKSLEEPNENILENTDSMETDEIIPILEKLAPAEDELCCFSKTSLLPLDDTSPDLEDKMENSLGSPSKHEISESLPKEAFLVLSDEEEPCGEKEEDAEVVLANKTSPQEEEKESKEQDKEKEKEEHKEEERHPERSEVSRRKRSKSEDMDNIHSKRRRYMGEEYEAELQVKITARGDINQKLQKVVQRLLEEKLSALQCAVFDKSLADLKTRVEKIECSKRHKTVLTELQAKIARLTKRFGAAKEDLKKKQENPPNPPLSPGKAVSDTGSINSLTYRNASTVRQMLESKRNIGESTSTSFQPPMNAVSTPSLAAPQTVVSGHSKPQTPVTSSSSTTSVLPTANTATVVGTTQMPSSNTQPMSVSLQSLPVILHVPVAVSSQPQLLQGHTGTLVTNQQSGNVEFISVQSPSTVGSLAKTPVSLASTNPAKPNNSPSVPSPGIQRNSPASAGSIGTTLAVQAVSTAHPVAQATRTTLTTVATSGLYNPTSNRGPIQMKIPLSAFSSPAPTEPSIITAPRVESQTNRPPTDASTNKRPTESTAQSGKVTGSDSGGVIDLTLDDEDDGSSQADAKKQNPSGVSGMGLSSQPLARPLQPLQATPLQQTGVPTSGPSQTTIHVLPTAQTTVNVTHRPVTQGAARLPIPRAPANHQVVYTTLPAPPAQNPVRGAVMQSPGLRQVSPQSLTVRMPQTTAYVVNNGLTLGSGGPQLTVHHRPPQVNAEPPRPVHPAPLPEAPQPSRLPSEAASTSLPQKPQLKLARVQSQNGIVLSWSVMEVDRSCASVDSYHLYAYHEDPSATMPSQWKKIGEVKALPLPMACTLTQFVSGSKYYFAVRAKDIYGRFGPFCDPQSTDVISSQSS</sequence>
<dbReference type="PROSITE" id="PS50853">
    <property type="entry name" value="FN3"/>
    <property type="match status" value="1"/>
</dbReference>
<dbReference type="InterPro" id="IPR013783">
    <property type="entry name" value="Ig-like_fold"/>
</dbReference>
<dbReference type="Pfam" id="PF16788">
    <property type="entry name" value="ATF7IP_BD"/>
    <property type="match status" value="1"/>
</dbReference>
<dbReference type="InterPro" id="IPR031870">
    <property type="entry name" value="ATF7IP_BD"/>
</dbReference>
<evidence type="ECO:0000256" key="7">
    <source>
        <dbReference type="ARBA" id="ARBA00023242"/>
    </source>
</evidence>
<accession>A0A8C3SKD9</accession>
<evidence type="ECO:0000256" key="2">
    <source>
        <dbReference type="ARBA" id="ARBA00010344"/>
    </source>
</evidence>
<keyword evidence="5" id="KW-0010">Activator</keyword>
<keyword evidence="7" id="KW-0539">Nucleus</keyword>
<reference evidence="10" key="2">
    <citation type="submission" date="2025-09" db="UniProtKB">
        <authorList>
            <consortium name="Ensembl"/>
        </authorList>
    </citation>
    <scope>IDENTIFICATION</scope>
</reference>
<dbReference type="Ensembl" id="ENSCSRT00000016833.1">
    <property type="protein sequence ID" value="ENSCSRP00000016129.1"/>
    <property type="gene ID" value="ENSCSRG00000011946.1"/>
</dbReference>
<evidence type="ECO:0000259" key="9">
    <source>
        <dbReference type="PROSITE" id="PS50853"/>
    </source>
</evidence>
<evidence type="ECO:0000256" key="6">
    <source>
        <dbReference type="ARBA" id="ARBA00023163"/>
    </source>
</evidence>
<feature type="region of interest" description="Disordered" evidence="8">
    <location>
        <begin position="281"/>
        <end position="394"/>
    </location>
</feature>
<feature type="compositionally biased region" description="Basic and acidic residues" evidence="8">
    <location>
        <begin position="133"/>
        <end position="165"/>
    </location>
</feature>
<organism evidence="10 11">
    <name type="scientific">Chelydra serpentina</name>
    <name type="common">Snapping turtle</name>
    <name type="synonym">Testudo serpentina</name>
    <dbReference type="NCBI Taxonomy" id="8475"/>
    <lineage>
        <taxon>Eukaryota</taxon>
        <taxon>Metazoa</taxon>
        <taxon>Chordata</taxon>
        <taxon>Craniata</taxon>
        <taxon>Vertebrata</taxon>
        <taxon>Euteleostomi</taxon>
        <taxon>Archelosauria</taxon>
        <taxon>Testudinata</taxon>
        <taxon>Testudines</taxon>
        <taxon>Cryptodira</taxon>
        <taxon>Durocryptodira</taxon>
        <taxon>Americhelydia</taxon>
        <taxon>Chelydroidea</taxon>
        <taxon>Chelydridae</taxon>
        <taxon>Chelydra</taxon>
    </lineage>
</organism>
<dbReference type="GO" id="GO:0003712">
    <property type="term" value="F:transcription coregulator activity"/>
    <property type="evidence" value="ECO:0007669"/>
    <property type="project" value="TreeGrafter"/>
</dbReference>
<dbReference type="SUPFAM" id="SSF49265">
    <property type="entry name" value="Fibronectin type III"/>
    <property type="match status" value="1"/>
</dbReference>
<protein>
    <submittedName>
        <fullName evidence="10">Activating transcription factor 7 interacting protein</fullName>
    </submittedName>
</protein>
<comment type="subcellular location">
    <subcellularLocation>
        <location evidence="1">Nucleus</location>
    </subcellularLocation>
</comment>
<evidence type="ECO:0000256" key="1">
    <source>
        <dbReference type="ARBA" id="ARBA00004123"/>
    </source>
</evidence>
<name>A0A8C3SKD9_CHESE</name>
<dbReference type="GO" id="GO:0006355">
    <property type="term" value="P:regulation of DNA-templated transcription"/>
    <property type="evidence" value="ECO:0007669"/>
    <property type="project" value="TreeGrafter"/>
</dbReference>
<feature type="compositionally biased region" description="Basic and acidic residues" evidence="8">
    <location>
        <begin position="66"/>
        <end position="102"/>
    </location>
</feature>
<keyword evidence="3" id="KW-0678">Repressor</keyword>
<keyword evidence="11" id="KW-1185">Reference proteome</keyword>
<dbReference type="InterPro" id="IPR056565">
    <property type="entry name" value="Fn3_ATF7IP"/>
</dbReference>